<dbReference type="GO" id="GO:0046943">
    <property type="term" value="F:carboxylic acid transmembrane transporter activity"/>
    <property type="evidence" value="ECO:0007669"/>
    <property type="project" value="TreeGrafter"/>
</dbReference>
<evidence type="ECO:0000256" key="6">
    <source>
        <dbReference type="SAM" id="Phobius"/>
    </source>
</evidence>
<evidence type="ECO:0000256" key="5">
    <source>
        <dbReference type="ARBA" id="ARBA00023136"/>
    </source>
</evidence>
<evidence type="ECO:0000256" key="1">
    <source>
        <dbReference type="ARBA" id="ARBA00004651"/>
    </source>
</evidence>
<evidence type="ECO:0000259" key="7">
    <source>
        <dbReference type="PROSITE" id="PS50850"/>
    </source>
</evidence>
<dbReference type="PANTHER" id="PTHR23508">
    <property type="entry name" value="CARBOXYLIC ACID TRANSPORTER PROTEIN HOMOLOG"/>
    <property type="match status" value="1"/>
</dbReference>
<dbReference type="EMBL" id="CP036259">
    <property type="protein sequence ID" value="QDR81446.1"/>
    <property type="molecule type" value="Genomic_DNA"/>
</dbReference>
<feature type="transmembrane region" description="Helical" evidence="6">
    <location>
        <begin position="113"/>
        <end position="134"/>
    </location>
</feature>
<protein>
    <submittedName>
        <fullName evidence="8">4-hydroxybenzoate transporter PcaK</fullName>
    </submittedName>
</protein>
<feature type="transmembrane region" description="Helical" evidence="6">
    <location>
        <begin position="177"/>
        <end position="194"/>
    </location>
</feature>
<evidence type="ECO:0000256" key="3">
    <source>
        <dbReference type="ARBA" id="ARBA00022692"/>
    </source>
</evidence>
<dbReference type="KEGG" id="sted:SPTER_28290"/>
<accession>A0A517DVZ5</accession>
<dbReference type="GO" id="GO:0005886">
    <property type="term" value="C:plasma membrane"/>
    <property type="evidence" value="ECO:0007669"/>
    <property type="project" value="UniProtKB-SubCell"/>
</dbReference>
<dbReference type="Proteomes" id="UP000320776">
    <property type="component" value="Chromosome"/>
</dbReference>
<feature type="transmembrane region" description="Helical" evidence="6">
    <location>
        <begin position="21"/>
        <end position="44"/>
    </location>
</feature>
<dbReference type="OrthoDB" id="9787026at2"/>
<organism evidence="8 9">
    <name type="scientific">Sporomusa termitida</name>
    <dbReference type="NCBI Taxonomy" id="2377"/>
    <lineage>
        <taxon>Bacteria</taxon>
        <taxon>Bacillati</taxon>
        <taxon>Bacillota</taxon>
        <taxon>Negativicutes</taxon>
        <taxon>Selenomonadales</taxon>
        <taxon>Sporomusaceae</taxon>
        <taxon>Sporomusa</taxon>
    </lineage>
</organism>
<feature type="transmembrane region" description="Helical" evidence="6">
    <location>
        <begin position="87"/>
        <end position="107"/>
    </location>
</feature>
<keyword evidence="4 6" id="KW-1133">Transmembrane helix</keyword>
<feature type="transmembrane region" description="Helical" evidence="6">
    <location>
        <begin position="280"/>
        <end position="306"/>
    </location>
</feature>
<keyword evidence="3 6" id="KW-0812">Transmembrane</keyword>
<sequence>MRPILISEMIDKAKFNGFFKKIIAICMITTICDGIDINIFGLIVPSLMKDWNIGPAQIGVLGSWGMFGMIFGSLFFGPLADKIGKKLAIMIGTAMYIVFTVLCGFVSTLTEFAVYRFLGGFALAGVFPLAVAYASEFSPKPIRSRVTVWVTSGMASGTVIAALVGMAVISAYGWRPMFLLTAVMVLLLVAQYTLPESLAFLKRKGKDAEIGRVLEKIEPTFKATPADDYQLDIKDTGKASLASLFSAGYGKNTILFWLMMMSNYIFIYGVLMWLPKLMTMLGWSINTSLFFTMTWNLGFLLGIPLFGWMQDTIGGKKSLQIGLVTLAILVSLIGFLPNPYLLAVCLFLTGSAQHGLSGVAGSYIAQSYPTSFRATGTTWGYGLGRVGGTAGPIIGGMLVAMNLPVGYNLMFFALFPIFSAIVVSFTTDFFQKDTNSAIDNRLAK</sequence>
<feature type="transmembrane region" description="Helical" evidence="6">
    <location>
        <begin position="146"/>
        <end position="171"/>
    </location>
</feature>
<feature type="transmembrane region" description="Helical" evidence="6">
    <location>
        <begin position="254"/>
        <end position="274"/>
    </location>
</feature>
<reference evidence="8 9" key="1">
    <citation type="submission" date="2019-02" db="EMBL/GenBank/DDBJ databases">
        <title>Closed genome of Sporomusa termitida DSM 4440.</title>
        <authorList>
            <person name="Poehlein A."/>
            <person name="Daniel R."/>
        </authorList>
    </citation>
    <scope>NUCLEOTIDE SEQUENCE [LARGE SCALE GENOMIC DNA]</scope>
    <source>
        <strain evidence="8 9">DSM 4440</strain>
    </source>
</reference>
<keyword evidence="2" id="KW-0813">Transport</keyword>
<dbReference type="InterPro" id="IPR020846">
    <property type="entry name" value="MFS_dom"/>
</dbReference>
<feature type="transmembrane region" description="Helical" evidence="6">
    <location>
        <begin position="409"/>
        <end position="430"/>
    </location>
</feature>
<dbReference type="Gene3D" id="1.20.1250.20">
    <property type="entry name" value="MFS general substrate transporter like domains"/>
    <property type="match status" value="1"/>
</dbReference>
<dbReference type="PROSITE" id="PS50850">
    <property type="entry name" value="MFS"/>
    <property type="match status" value="1"/>
</dbReference>
<dbReference type="InterPro" id="IPR011701">
    <property type="entry name" value="MFS"/>
</dbReference>
<dbReference type="RefSeq" id="WP_144350934.1">
    <property type="nucleotide sequence ID" value="NZ_CP036259.1"/>
</dbReference>
<feature type="domain" description="Major facilitator superfamily (MFS) profile" evidence="7">
    <location>
        <begin position="22"/>
        <end position="431"/>
    </location>
</feature>
<evidence type="ECO:0000313" key="8">
    <source>
        <dbReference type="EMBL" id="QDR81446.1"/>
    </source>
</evidence>
<dbReference type="SUPFAM" id="SSF103473">
    <property type="entry name" value="MFS general substrate transporter"/>
    <property type="match status" value="1"/>
</dbReference>
<comment type="subcellular location">
    <subcellularLocation>
        <location evidence="1">Cell membrane</location>
        <topology evidence="1">Multi-pass membrane protein</topology>
    </subcellularLocation>
</comment>
<proteinExistence type="predicted"/>
<dbReference type="PANTHER" id="PTHR23508:SF10">
    <property type="entry name" value="CARBOXYLIC ACID TRANSPORTER PROTEIN HOMOLOG"/>
    <property type="match status" value="1"/>
</dbReference>
<dbReference type="InterPro" id="IPR036259">
    <property type="entry name" value="MFS_trans_sf"/>
</dbReference>
<keyword evidence="9" id="KW-1185">Reference proteome</keyword>
<feature type="transmembrane region" description="Helical" evidence="6">
    <location>
        <begin position="318"/>
        <end position="335"/>
    </location>
</feature>
<evidence type="ECO:0000256" key="2">
    <source>
        <dbReference type="ARBA" id="ARBA00022448"/>
    </source>
</evidence>
<dbReference type="Pfam" id="PF07690">
    <property type="entry name" value="MFS_1"/>
    <property type="match status" value="1"/>
</dbReference>
<feature type="transmembrane region" description="Helical" evidence="6">
    <location>
        <begin position="56"/>
        <end position="80"/>
    </location>
</feature>
<name>A0A517DVZ5_9FIRM</name>
<gene>
    <name evidence="8" type="primary">pcaK_3</name>
    <name evidence="8" type="ORF">SPTER_28290</name>
</gene>
<evidence type="ECO:0000256" key="4">
    <source>
        <dbReference type="ARBA" id="ARBA00022989"/>
    </source>
</evidence>
<feature type="transmembrane region" description="Helical" evidence="6">
    <location>
        <begin position="386"/>
        <end position="403"/>
    </location>
</feature>
<evidence type="ECO:0000313" key="9">
    <source>
        <dbReference type="Proteomes" id="UP000320776"/>
    </source>
</evidence>
<keyword evidence="5 6" id="KW-0472">Membrane</keyword>
<dbReference type="AlphaFoldDB" id="A0A517DVZ5"/>